<reference evidence="8" key="1">
    <citation type="submission" date="2017-01" db="EMBL/GenBank/DDBJ databases">
        <authorList>
            <person name="Varghese N."/>
            <person name="Submissions S."/>
        </authorList>
    </citation>
    <scope>NUCLEOTIDE SEQUENCE [LARGE SCALE GENOMIC DNA]</scope>
    <source>
        <strain evidence="8">DSM 22306</strain>
    </source>
</reference>
<comment type="cofactor">
    <cofactor evidence="1">
        <name>Mg(2+)</name>
        <dbReference type="ChEBI" id="CHEBI:18420"/>
    </cofactor>
</comment>
<evidence type="ECO:0000259" key="4">
    <source>
        <dbReference type="PROSITE" id="PS50112"/>
    </source>
</evidence>
<dbReference type="Pfam" id="PF00990">
    <property type="entry name" value="GGDEF"/>
    <property type="match status" value="1"/>
</dbReference>
<dbReference type="InterPro" id="IPR035965">
    <property type="entry name" value="PAS-like_dom_sf"/>
</dbReference>
<evidence type="ECO:0000313" key="7">
    <source>
        <dbReference type="EMBL" id="SIS97040.1"/>
    </source>
</evidence>
<dbReference type="PROSITE" id="PS50887">
    <property type="entry name" value="GGDEF"/>
    <property type="match status" value="1"/>
</dbReference>
<dbReference type="Proteomes" id="UP000185999">
    <property type="component" value="Unassembled WGS sequence"/>
</dbReference>
<gene>
    <name evidence="7" type="ORF">SAMN05421760_10982</name>
</gene>
<feature type="domain" description="PAS" evidence="4">
    <location>
        <begin position="18"/>
        <end position="62"/>
    </location>
</feature>
<name>A0A1N7NFE9_9GAMM</name>
<dbReference type="SMART" id="SM00267">
    <property type="entry name" value="GGDEF"/>
    <property type="match status" value="1"/>
</dbReference>
<protein>
    <recommendedName>
        <fullName evidence="2">diguanylate cyclase</fullName>
        <ecNumber evidence="2">2.7.7.65</ecNumber>
    </recommendedName>
</protein>
<dbReference type="RefSeq" id="WP_054342133.1">
    <property type="nucleotide sequence ID" value="NZ_FTOE01000009.1"/>
</dbReference>
<sequence length="343" mass="38894">MILASSSDFSYKSKLHQQDNLLETIFNRITLPTFVLDQNHTIVFWNHALEQLTSHNKNNMIGTQNQWMAFYASKRPTLADLIIEGGKDDAVSHFYKNKYRKSPLIEDAFEAEDFFPDIGGKGEWLSFTAASIKDENGNVIGAIETLLNISVTKQSQIALKESEERYKQLSITDNLTGLYNKRHFTERLMTELERAHRYDQHFSLCLIDLDNFKQMNDNYGHLFGDQILAEFGCIIKKNLRNSDTAYRYGGEEFVIILPGSLLDGSRVVANRIRVDLVEKIFLCDDDQNPITLTASFGITVSSSEDSKIEELIRRADKALYLAKKTGKNKVESLVTSVLSAGSP</sequence>
<dbReference type="FunFam" id="3.30.70.270:FF:000001">
    <property type="entry name" value="Diguanylate cyclase domain protein"/>
    <property type="match status" value="1"/>
</dbReference>
<dbReference type="AlphaFoldDB" id="A0A1N7NFE9"/>
<dbReference type="CDD" id="cd01949">
    <property type="entry name" value="GGDEF"/>
    <property type="match status" value="1"/>
</dbReference>
<dbReference type="OrthoDB" id="8416215at2"/>
<dbReference type="EMBL" id="FTOE01000009">
    <property type="protein sequence ID" value="SIS97040.1"/>
    <property type="molecule type" value="Genomic_DNA"/>
</dbReference>
<evidence type="ECO:0000256" key="1">
    <source>
        <dbReference type="ARBA" id="ARBA00001946"/>
    </source>
</evidence>
<dbReference type="PROSITE" id="PS50112">
    <property type="entry name" value="PAS"/>
    <property type="match status" value="1"/>
</dbReference>
<dbReference type="InterPro" id="IPR000014">
    <property type="entry name" value="PAS"/>
</dbReference>
<feature type="domain" description="PAC" evidence="5">
    <location>
        <begin position="109"/>
        <end position="161"/>
    </location>
</feature>
<dbReference type="InterPro" id="IPR029787">
    <property type="entry name" value="Nucleotide_cyclase"/>
</dbReference>
<dbReference type="GO" id="GO:0043709">
    <property type="term" value="P:cell adhesion involved in single-species biofilm formation"/>
    <property type="evidence" value="ECO:0007669"/>
    <property type="project" value="TreeGrafter"/>
</dbReference>
<dbReference type="InterPro" id="IPR000700">
    <property type="entry name" value="PAS-assoc_C"/>
</dbReference>
<evidence type="ECO:0000256" key="3">
    <source>
        <dbReference type="ARBA" id="ARBA00034247"/>
    </source>
</evidence>
<dbReference type="SUPFAM" id="SSF55785">
    <property type="entry name" value="PYP-like sensor domain (PAS domain)"/>
    <property type="match status" value="1"/>
</dbReference>
<evidence type="ECO:0000259" key="6">
    <source>
        <dbReference type="PROSITE" id="PS50887"/>
    </source>
</evidence>
<dbReference type="InterPro" id="IPR000160">
    <property type="entry name" value="GGDEF_dom"/>
</dbReference>
<feature type="domain" description="GGDEF" evidence="6">
    <location>
        <begin position="200"/>
        <end position="335"/>
    </location>
</feature>
<dbReference type="Gene3D" id="3.30.70.270">
    <property type="match status" value="1"/>
</dbReference>
<comment type="catalytic activity">
    <reaction evidence="3">
        <text>2 GTP = 3',3'-c-di-GMP + 2 diphosphate</text>
        <dbReference type="Rhea" id="RHEA:24898"/>
        <dbReference type="ChEBI" id="CHEBI:33019"/>
        <dbReference type="ChEBI" id="CHEBI:37565"/>
        <dbReference type="ChEBI" id="CHEBI:58805"/>
        <dbReference type="EC" id="2.7.7.65"/>
    </reaction>
</comment>
<dbReference type="STRING" id="619304.SAMN05421760_10982"/>
<evidence type="ECO:0000313" key="8">
    <source>
        <dbReference type="Proteomes" id="UP000185999"/>
    </source>
</evidence>
<evidence type="ECO:0000256" key="2">
    <source>
        <dbReference type="ARBA" id="ARBA00012528"/>
    </source>
</evidence>
<dbReference type="Pfam" id="PF13426">
    <property type="entry name" value="PAS_9"/>
    <property type="match status" value="1"/>
</dbReference>
<organism evidence="7 8">
    <name type="scientific">Neptunomonas antarctica</name>
    <dbReference type="NCBI Taxonomy" id="619304"/>
    <lineage>
        <taxon>Bacteria</taxon>
        <taxon>Pseudomonadati</taxon>
        <taxon>Pseudomonadota</taxon>
        <taxon>Gammaproteobacteria</taxon>
        <taxon>Oceanospirillales</taxon>
        <taxon>Oceanospirillaceae</taxon>
        <taxon>Neptunomonas</taxon>
    </lineage>
</organism>
<dbReference type="GO" id="GO:0052621">
    <property type="term" value="F:diguanylate cyclase activity"/>
    <property type="evidence" value="ECO:0007669"/>
    <property type="project" value="UniProtKB-EC"/>
</dbReference>
<dbReference type="PANTHER" id="PTHR45138:SF9">
    <property type="entry name" value="DIGUANYLATE CYCLASE DGCM-RELATED"/>
    <property type="match status" value="1"/>
</dbReference>
<dbReference type="InterPro" id="IPR050469">
    <property type="entry name" value="Diguanylate_Cyclase"/>
</dbReference>
<dbReference type="GO" id="GO:0005886">
    <property type="term" value="C:plasma membrane"/>
    <property type="evidence" value="ECO:0007669"/>
    <property type="project" value="TreeGrafter"/>
</dbReference>
<proteinExistence type="predicted"/>
<dbReference type="EC" id="2.7.7.65" evidence="2"/>
<dbReference type="PANTHER" id="PTHR45138">
    <property type="entry name" value="REGULATORY COMPONENTS OF SENSORY TRANSDUCTION SYSTEM"/>
    <property type="match status" value="1"/>
</dbReference>
<evidence type="ECO:0000259" key="5">
    <source>
        <dbReference type="PROSITE" id="PS50113"/>
    </source>
</evidence>
<dbReference type="NCBIfam" id="TIGR00254">
    <property type="entry name" value="GGDEF"/>
    <property type="match status" value="1"/>
</dbReference>
<accession>A0A1N7NFE9</accession>
<dbReference type="InterPro" id="IPR043128">
    <property type="entry name" value="Rev_trsase/Diguanyl_cyclase"/>
</dbReference>
<keyword evidence="8" id="KW-1185">Reference proteome</keyword>
<dbReference type="PROSITE" id="PS50113">
    <property type="entry name" value="PAC"/>
    <property type="match status" value="1"/>
</dbReference>
<dbReference type="GO" id="GO:1902201">
    <property type="term" value="P:negative regulation of bacterial-type flagellum-dependent cell motility"/>
    <property type="evidence" value="ECO:0007669"/>
    <property type="project" value="TreeGrafter"/>
</dbReference>
<dbReference type="SUPFAM" id="SSF55073">
    <property type="entry name" value="Nucleotide cyclase"/>
    <property type="match status" value="1"/>
</dbReference>
<dbReference type="Gene3D" id="3.30.450.20">
    <property type="entry name" value="PAS domain"/>
    <property type="match status" value="1"/>
</dbReference>